<feature type="transmembrane region" description="Helical" evidence="2">
    <location>
        <begin position="39"/>
        <end position="63"/>
    </location>
</feature>
<evidence type="ECO:0000256" key="1">
    <source>
        <dbReference type="SAM" id="MobiDB-lite"/>
    </source>
</evidence>
<evidence type="ECO:0000313" key="4">
    <source>
        <dbReference type="Proteomes" id="UP001194468"/>
    </source>
</evidence>
<feature type="region of interest" description="Disordered" evidence="1">
    <location>
        <begin position="1"/>
        <end position="27"/>
    </location>
</feature>
<sequence length="95" mass="10251">MSPIHTFSRDPDFQADIRYGGPTGKERAKGVWVPEDRLCAVWIGQLVLVPISVTLVGLVTTYVDGTIGLVINFVCLFTNGVGVNMALTPMVISSK</sequence>
<gene>
    <name evidence="3" type="ORF">L210DRAFT_986102</name>
</gene>
<protein>
    <submittedName>
        <fullName evidence="3">Uncharacterized protein</fullName>
    </submittedName>
</protein>
<name>A0AAD4G712_BOLED</name>
<dbReference type="EMBL" id="WHUW01000146">
    <property type="protein sequence ID" value="KAF8421129.1"/>
    <property type="molecule type" value="Genomic_DNA"/>
</dbReference>
<keyword evidence="2" id="KW-1133">Transmembrane helix</keyword>
<feature type="transmembrane region" description="Helical" evidence="2">
    <location>
        <begin position="69"/>
        <end position="92"/>
    </location>
</feature>
<keyword evidence="2" id="KW-0812">Transmembrane</keyword>
<evidence type="ECO:0000313" key="3">
    <source>
        <dbReference type="EMBL" id="KAF8421129.1"/>
    </source>
</evidence>
<organism evidence="3 4">
    <name type="scientific">Boletus edulis BED1</name>
    <dbReference type="NCBI Taxonomy" id="1328754"/>
    <lineage>
        <taxon>Eukaryota</taxon>
        <taxon>Fungi</taxon>
        <taxon>Dikarya</taxon>
        <taxon>Basidiomycota</taxon>
        <taxon>Agaricomycotina</taxon>
        <taxon>Agaricomycetes</taxon>
        <taxon>Agaricomycetidae</taxon>
        <taxon>Boletales</taxon>
        <taxon>Boletineae</taxon>
        <taxon>Boletaceae</taxon>
        <taxon>Boletoideae</taxon>
        <taxon>Boletus</taxon>
    </lineage>
</organism>
<keyword evidence="2" id="KW-0472">Membrane</keyword>
<dbReference type="AlphaFoldDB" id="A0AAD4G712"/>
<accession>A0AAD4G712</accession>
<comment type="caution">
    <text evidence="3">The sequence shown here is derived from an EMBL/GenBank/DDBJ whole genome shotgun (WGS) entry which is preliminary data.</text>
</comment>
<keyword evidence="4" id="KW-1185">Reference proteome</keyword>
<dbReference type="Proteomes" id="UP001194468">
    <property type="component" value="Unassembled WGS sequence"/>
</dbReference>
<proteinExistence type="predicted"/>
<evidence type="ECO:0000256" key="2">
    <source>
        <dbReference type="SAM" id="Phobius"/>
    </source>
</evidence>
<reference evidence="3" key="2">
    <citation type="journal article" date="2020" name="Nat. Commun.">
        <title>Large-scale genome sequencing of mycorrhizal fungi provides insights into the early evolution of symbiotic traits.</title>
        <authorList>
            <person name="Miyauchi S."/>
            <person name="Kiss E."/>
            <person name="Kuo A."/>
            <person name="Drula E."/>
            <person name="Kohler A."/>
            <person name="Sanchez-Garcia M."/>
            <person name="Morin E."/>
            <person name="Andreopoulos B."/>
            <person name="Barry K.W."/>
            <person name="Bonito G."/>
            <person name="Buee M."/>
            <person name="Carver A."/>
            <person name="Chen C."/>
            <person name="Cichocki N."/>
            <person name="Clum A."/>
            <person name="Culley D."/>
            <person name="Crous P.W."/>
            <person name="Fauchery L."/>
            <person name="Girlanda M."/>
            <person name="Hayes R.D."/>
            <person name="Keri Z."/>
            <person name="LaButti K."/>
            <person name="Lipzen A."/>
            <person name="Lombard V."/>
            <person name="Magnuson J."/>
            <person name="Maillard F."/>
            <person name="Murat C."/>
            <person name="Nolan M."/>
            <person name="Ohm R.A."/>
            <person name="Pangilinan J."/>
            <person name="Pereira M.F."/>
            <person name="Perotto S."/>
            <person name="Peter M."/>
            <person name="Pfister S."/>
            <person name="Riley R."/>
            <person name="Sitrit Y."/>
            <person name="Stielow J.B."/>
            <person name="Szollosi G."/>
            <person name="Zifcakova L."/>
            <person name="Stursova M."/>
            <person name="Spatafora J.W."/>
            <person name="Tedersoo L."/>
            <person name="Vaario L.M."/>
            <person name="Yamada A."/>
            <person name="Yan M."/>
            <person name="Wang P."/>
            <person name="Xu J."/>
            <person name="Bruns T."/>
            <person name="Baldrian P."/>
            <person name="Vilgalys R."/>
            <person name="Dunand C."/>
            <person name="Henrissat B."/>
            <person name="Grigoriev I.V."/>
            <person name="Hibbett D."/>
            <person name="Nagy L.G."/>
            <person name="Martin F.M."/>
        </authorList>
    </citation>
    <scope>NUCLEOTIDE SEQUENCE</scope>
    <source>
        <strain evidence="3">BED1</strain>
    </source>
</reference>
<reference evidence="3" key="1">
    <citation type="submission" date="2019-10" db="EMBL/GenBank/DDBJ databases">
        <authorList>
            <consortium name="DOE Joint Genome Institute"/>
            <person name="Kuo A."/>
            <person name="Miyauchi S."/>
            <person name="Kiss E."/>
            <person name="Drula E."/>
            <person name="Kohler A."/>
            <person name="Sanchez-Garcia M."/>
            <person name="Andreopoulos B."/>
            <person name="Barry K.W."/>
            <person name="Bonito G."/>
            <person name="Buee M."/>
            <person name="Carver A."/>
            <person name="Chen C."/>
            <person name="Cichocki N."/>
            <person name="Clum A."/>
            <person name="Culley D."/>
            <person name="Crous P.W."/>
            <person name="Fauchery L."/>
            <person name="Girlanda M."/>
            <person name="Hayes R."/>
            <person name="Keri Z."/>
            <person name="LaButti K."/>
            <person name="Lipzen A."/>
            <person name="Lombard V."/>
            <person name="Magnuson J."/>
            <person name="Maillard F."/>
            <person name="Morin E."/>
            <person name="Murat C."/>
            <person name="Nolan M."/>
            <person name="Ohm R."/>
            <person name="Pangilinan J."/>
            <person name="Pereira M."/>
            <person name="Perotto S."/>
            <person name="Peter M."/>
            <person name="Riley R."/>
            <person name="Sitrit Y."/>
            <person name="Stielow B."/>
            <person name="Szollosi G."/>
            <person name="Zifcakova L."/>
            <person name="Stursova M."/>
            <person name="Spatafora J.W."/>
            <person name="Tedersoo L."/>
            <person name="Vaario L.-M."/>
            <person name="Yamada A."/>
            <person name="Yan M."/>
            <person name="Wang P."/>
            <person name="Xu J."/>
            <person name="Bruns T."/>
            <person name="Baldrian P."/>
            <person name="Vilgalys R."/>
            <person name="Henrissat B."/>
            <person name="Grigoriev I.V."/>
            <person name="Hibbett D."/>
            <person name="Nagy L.G."/>
            <person name="Martin F.M."/>
        </authorList>
    </citation>
    <scope>NUCLEOTIDE SEQUENCE</scope>
    <source>
        <strain evidence="3">BED1</strain>
    </source>
</reference>